<keyword evidence="3" id="KW-0539">Nucleus</keyword>
<dbReference type="InterPro" id="IPR000504">
    <property type="entry name" value="RRM_dom"/>
</dbReference>
<dbReference type="OrthoDB" id="439808at2759"/>
<sequence>MSIREGRGRPRRDYPSSRSEEKSHHGRGNNPPSRHLWAGNISHSISEKTLAHYFLRYGDLESIAFQPGRSYAFINYRNEEDAFAAIKELQGFVIGGNPLKIEFAKPLIVKISVSASRRECSSLFPFSPLTPSELAIKDFNDLVHASQILEVLCDYDNPFRSILGVSALPMKNNAENNKIRVSVGGTGTCDEKSPPASRDADYSERRDNPYPKSRESPFSPRDSRARHAIPEPLHPSKSNTRDKDSEPSEVLWVGFPPNMKMDEYVLRKAFSPFGEIEKITVFPGRTYSFVRFRNVMAAARAKEVLHGKLFGNPRVHICFAKNESGQRIPTDAPLSPHFRSYEHEESFEHVRHSRDFGRDPNIKSPPYIPKYGARERMRFPVHGSEVWLSGDIYEPLDSPKRKNVGVRIREFSPQEFPRKGQILDDDPWDLPEDVSFLRGPKKLKTEKSTFLIDNELPEYPLSDLEKPKRVEYADKDDESRHVGYRPIIPQRLMNMAQPLGERVDHWNLPRDEFQVAPAQLPPERRQSSLKEVWNWEGMIAKGGNPICRARCFPVGKSPDMILPGCLDCTARTSLDMLAKNYYQAASAWVVFFAPANDPDISYYNEFMNYLGERQRAAVVKLDELTTLFLVPPSEFSEKVLKVPGRLSISGVILSLETPGLSYGPTPLTENREPSSSTPSKPYLPNPPFTNYERPGINMGSVHGNSSSGGPHWPDHDFHRSNPLSRIGSVGHPFPAMPQTGGNGKFPVLENTSSTPAAGLPSEKLSQLASSLLGQQQGQFSQSGNPFVKTSQYYGAQNNEQGISDLGQSRVGQMQQQSGELGSSQASQQQSQNPVKEDDSEADPQKRLQATLQLAASLLQQIQQGKGK</sequence>
<feature type="domain" description="RRM" evidence="6">
    <location>
        <begin position="34"/>
        <end position="106"/>
    </location>
</feature>
<evidence type="ECO:0000256" key="5">
    <source>
        <dbReference type="SAM" id="MobiDB-lite"/>
    </source>
</evidence>
<feature type="compositionally biased region" description="Basic and acidic residues" evidence="5">
    <location>
        <begin position="1"/>
        <end position="23"/>
    </location>
</feature>
<evidence type="ECO:0000313" key="8">
    <source>
        <dbReference type="Proteomes" id="UP000325081"/>
    </source>
</evidence>
<feature type="region of interest" description="Disordered" evidence="5">
    <location>
        <begin position="662"/>
        <end position="759"/>
    </location>
</feature>
<evidence type="ECO:0000256" key="4">
    <source>
        <dbReference type="PROSITE-ProRule" id="PRU00176"/>
    </source>
</evidence>
<dbReference type="FunFam" id="3.30.70.330:FF:000522">
    <property type="entry name" value="RNA recognition motif (RRM)-containing protein"/>
    <property type="match status" value="1"/>
</dbReference>
<dbReference type="EMBL" id="BKCP01007181">
    <property type="protein sequence ID" value="GER45093.1"/>
    <property type="molecule type" value="Genomic_DNA"/>
</dbReference>
<gene>
    <name evidence="7" type="ORF">STAS_22011</name>
</gene>
<keyword evidence="2 4" id="KW-0694">RNA-binding</keyword>
<dbReference type="SUPFAM" id="SSF54928">
    <property type="entry name" value="RNA-binding domain, RBD"/>
    <property type="match status" value="2"/>
</dbReference>
<dbReference type="CDD" id="cd21546">
    <property type="entry name" value="SPOC_FPA-like"/>
    <property type="match status" value="1"/>
</dbReference>
<dbReference type="Gene3D" id="3.30.70.330">
    <property type="match status" value="2"/>
</dbReference>
<dbReference type="PANTHER" id="PTHR23189">
    <property type="entry name" value="RNA RECOGNITION MOTIF-CONTAINING"/>
    <property type="match status" value="1"/>
</dbReference>
<dbReference type="AlphaFoldDB" id="A0A5A7QIH9"/>
<feature type="compositionally biased region" description="Low complexity" evidence="5">
    <location>
        <begin position="811"/>
        <end position="831"/>
    </location>
</feature>
<evidence type="ECO:0000256" key="3">
    <source>
        <dbReference type="ARBA" id="ARBA00023242"/>
    </source>
</evidence>
<accession>A0A5A7QIH9</accession>
<feature type="region of interest" description="Disordered" evidence="5">
    <location>
        <begin position="799"/>
        <end position="848"/>
    </location>
</feature>
<dbReference type="PROSITE" id="PS50102">
    <property type="entry name" value="RRM"/>
    <property type="match status" value="2"/>
</dbReference>
<name>A0A5A7QIH9_STRAF</name>
<feature type="region of interest" description="Disordered" evidence="5">
    <location>
        <begin position="1"/>
        <end position="35"/>
    </location>
</feature>
<dbReference type="SMART" id="SM00360">
    <property type="entry name" value="RRM"/>
    <property type="match status" value="2"/>
</dbReference>
<evidence type="ECO:0000256" key="2">
    <source>
        <dbReference type="ARBA" id="ARBA00022884"/>
    </source>
</evidence>
<proteinExistence type="predicted"/>
<organism evidence="7 8">
    <name type="scientific">Striga asiatica</name>
    <name type="common">Asiatic witchweed</name>
    <name type="synonym">Buchnera asiatica</name>
    <dbReference type="NCBI Taxonomy" id="4170"/>
    <lineage>
        <taxon>Eukaryota</taxon>
        <taxon>Viridiplantae</taxon>
        <taxon>Streptophyta</taxon>
        <taxon>Embryophyta</taxon>
        <taxon>Tracheophyta</taxon>
        <taxon>Spermatophyta</taxon>
        <taxon>Magnoliopsida</taxon>
        <taxon>eudicotyledons</taxon>
        <taxon>Gunneridae</taxon>
        <taxon>Pentapetalae</taxon>
        <taxon>asterids</taxon>
        <taxon>lamiids</taxon>
        <taxon>Lamiales</taxon>
        <taxon>Orobanchaceae</taxon>
        <taxon>Buchnereae</taxon>
        <taxon>Striga</taxon>
    </lineage>
</organism>
<evidence type="ECO:0000313" key="7">
    <source>
        <dbReference type="EMBL" id="GER45093.1"/>
    </source>
</evidence>
<protein>
    <submittedName>
        <fullName evidence="7">RNA binding protein</fullName>
    </submittedName>
</protein>
<comment type="caution">
    <text evidence="7">The sequence shown here is derived from an EMBL/GenBank/DDBJ whole genome shotgun (WGS) entry which is preliminary data.</text>
</comment>
<feature type="compositionally biased region" description="Basic and acidic residues" evidence="5">
    <location>
        <begin position="189"/>
        <end position="229"/>
    </location>
</feature>
<comment type="subcellular location">
    <subcellularLocation>
        <location evidence="1">Nucleus</location>
    </subcellularLocation>
</comment>
<feature type="region of interest" description="Disordered" evidence="5">
    <location>
        <begin position="181"/>
        <end position="252"/>
    </location>
</feature>
<dbReference type="Pfam" id="PF00076">
    <property type="entry name" value="RRM_1"/>
    <property type="match status" value="2"/>
</dbReference>
<evidence type="ECO:0000259" key="6">
    <source>
        <dbReference type="PROSITE" id="PS50102"/>
    </source>
</evidence>
<dbReference type="InterPro" id="IPR035979">
    <property type="entry name" value="RBD_domain_sf"/>
</dbReference>
<reference evidence="8" key="1">
    <citation type="journal article" date="2019" name="Curr. Biol.">
        <title>Genome Sequence of Striga asiatica Provides Insight into the Evolution of Plant Parasitism.</title>
        <authorList>
            <person name="Yoshida S."/>
            <person name="Kim S."/>
            <person name="Wafula E.K."/>
            <person name="Tanskanen J."/>
            <person name="Kim Y.M."/>
            <person name="Honaas L."/>
            <person name="Yang Z."/>
            <person name="Spallek T."/>
            <person name="Conn C.E."/>
            <person name="Ichihashi Y."/>
            <person name="Cheong K."/>
            <person name="Cui S."/>
            <person name="Der J.P."/>
            <person name="Gundlach H."/>
            <person name="Jiao Y."/>
            <person name="Hori C."/>
            <person name="Ishida J.K."/>
            <person name="Kasahara H."/>
            <person name="Kiba T."/>
            <person name="Kim M.S."/>
            <person name="Koo N."/>
            <person name="Laohavisit A."/>
            <person name="Lee Y.H."/>
            <person name="Lumba S."/>
            <person name="McCourt P."/>
            <person name="Mortimer J.C."/>
            <person name="Mutuku J.M."/>
            <person name="Nomura T."/>
            <person name="Sasaki-Sekimoto Y."/>
            <person name="Seto Y."/>
            <person name="Wang Y."/>
            <person name="Wakatake T."/>
            <person name="Sakakibara H."/>
            <person name="Demura T."/>
            <person name="Yamaguchi S."/>
            <person name="Yoneyama K."/>
            <person name="Manabe R.I."/>
            <person name="Nelson D.C."/>
            <person name="Schulman A.H."/>
            <person name="Timko M.P."/>
            <person name="dePamphilis C.W."/>
            <person name="Choi D."/>
            <person name="Shirasu K."/>
        </authorList>
    </citation>
    <scope>NUCLEOTIDE SEQUENCE [LARGE SCALE GENOMIC DNA]</scope>
    <source>
        <strain evidence="8">cv. UVA1</strain>
    </source>
</reference>
<keyword evidence="8" id="KW-1185">Reference proteome</keyword>
<dbReference type="InterPro" id="IPR012921">
    <property type="entry name" value="SPOC_C"/>
</dbReference>
<dbReference type="CDD" id="cd00590">
    <property type="entry name" value="RRM_SF"/>
    <property type="match status" value="2"/>
</dbReference>
<feature type="domain" description="RRM" evidence="6">
    <location>
        <begin position="249"/>
        <end position="322"/>
    </location>
</feature>
<dbReference type="Proteomes" id="UP000325081">
    <property type="component" value="Unassembled WGS sequence"/>
</dbReference>
<dbReference type="InterPro" id="IPR012677">
    <property type="entry name" value="Nucleotide-bd_a/b_plait_sf"/>
</dbReference>
<dbReference type="Pfam" id="PF07744">
    <property type="entry name" value="SPOC"/>
    <property type="match status" value="1"/>
</dbReference>
<evidence type="ECO:0000256" key="1">
    <source>
        <dbReference type="ARBA" id="ARBA00004123"/>
    </source>
</evidence>
<feature type="compositionally biased region" description="Polar residues" evidence="5">
    <location>
        <begin position="799"/>
        <end position="810"/>
    </location>
</feature>
<dbReference type="GO" id="GO:0003723">
    <property type="term" value="F:RNA binding"/>
    <property type="evidence" value="ECO:0007669"/>
    <property type="project" value="UniProtKB-UniRule"/>
</dbReference>
<dbReference type="GO" id="GO:0005634">
    <property type="term" value="C:nucleus"/>
    <property type="evidence" value="ECO:0007669"/>
    <property type="project" value="UniProtKB-SubCell"/>
</dbReference>